<organism evidence="1 3">
    <name type="scientific">Allacma fusca</name>
    <dbReference type="NCBI Taxonomy" id="39272"/>
    <lineage>
        <taxon>Eukaryota</taxon>
        <taxon>Metazoa</taxon>
        <taxon>Ecdysozoa</taxon>
        <taxon>Arthropoda</taxon>
        <taxon>Hexapoda</taxon>
        <taxon>Collembola</taxon>
        <taxon>Symphypleona</taxon>
        <taxon>Sminthuridae</taxon>
        <taxon>Allacma</taxon>
    </lineage>
</organism>
<dbReference type="Proteomes" id="UP000708208">
    <property type="component" value="Unassembled WGS sequence"/>
</dbReference>
<dbReference type="EMBL" id="CAJVCH010101171">
    <property type="protein sequence ID" value="CAG7723635.1"/>
    <property type="molecule type" value="Genomic_DNA"/>
</dbReference>
<sequence>EDNDDDSSNSESFSIIGRQFGVQKIYEANKSA</sequence>
<evidence type="ECO:0000313" key="1">
    <source>
        <dbReference type="EMBL" id="CAG7723635.1"/>
    </source>
</evidence>
<comment type="caution">
    <text evidence="1">The sequence shown here is derived from an EMBL/GenBank/DDBJ whole genome shotgun (WGS) entry which is preliminary data.</text>
</comment>
<feature type="non-terminal residue" evidence="1">
    <location>
        <position position="1"/>
    </location>
</feature>
<protein>
    <submittedName>
        <fullName evidence="1">Uncharacterized protein</fullName>
    </submittedName>
</protein>
<accession>A0A8J2P4D0</accession>
<reference evidence="1" key="1">
    <citation type="submission" date="2021-06" db="EMBL/GenBank/DDBJ databases">
        <authorList>
            <person name="Hodson N. C."/>
            <person name="Mongue J. A."/>
            <person name="Jaron S. K."/>
        </authorList>
    </citation>
    <scope>NUCLEOTIDE SEQUENCE</scope>
</reference>
<evidence type="ECO:0000313" key="3">
    <source>
        <dbReference type="Proteomes" id="UP000708208"/>
    </source>
</evidence>
<evidence type="ECO:0000313" key="2">
    <source>
        <dbReference type="EMBL" id="CAG7723980.1"/>
    </source>
</evidence>
<keyword evidence="3" id="KW-1185">Reference proteome</keyword>
<feature type="non-terminal residue" evidence="1">
    <location>
        <position position="32"/>
    </location>
</feature>
<dbReference type="AlphaFoldDB" id="A0A8J2P4D0"/>
<proteinExistence type="predicted"/>
<dbReference type="EMBL" id="CAJVCH010104423">
    <property type="protein sequence ID" value="CAG7723980.1"/>
    <property type="molecule type" value="Genomic_DNA"/>
</dbReference>
<gene>
    <name evidence="1" type="ORF">AFUS01_LOCUS12712</name>
    <name evidence="2" type="ORF">AFUS01_LOCUS13030</name>
</gene>
<name>A0A8J2P4D0_9HEXA</name>